<keyword evidence="1" id="KW-0472">Membrane</keyword>
<evidence type="ECO:0000313" key="3">
    <source>
        <dbReference type="Proteomes" id="UP000650466"/>
    </source>
</evidence>
<evidence type="ECO:0000256" key="1">
    <source>
        <dbReference type="SAM" id="Phobius"/>
    </source>
</evidence>
<gene>
    <name evidence="2" type="ORF">ICC18_00350</name>
</gene>
<feature type="transmembrane region" description="Helical" evidence="1">
    <location>
        <begin position="55"/>
        <end position="79"/>
    </location>
</feature>
<dbReference type="RefSeq" id="WP_188172404.1">
    <property type="nucleotide sequence ID" value="NZ_JACVVD010000001.1"/>
</dbReference>
<protein>
    <submittedName>
        <fullName evidence="2">DUF4179 domain-containing protein</fullName>
    </submittedName>
</protein>
<sequence length="549" mass="62365">MNNLVEQTILKRVQADYPPMPDFEEMWQRIDASSHHHVLQKASDIKYRSRYRKRLTLAVVAISSVIIMAPVVAGMSMGWQDLFGRLGITTAMNNGFGNPLDINIQSGGTTLSLKGVVADDERMDILFTMEVPGMPDYDAVQFERKVLSGSGIEGTQLIEIMKREASSNRLVGLLETENLLNKGKETYDLSLHNLQFFKYKQIPLQTWVSEVKAGDIVDSTSIYGQLQIVSVELDNGKLTLRYELPYISPDAAGNDPKLQLLKGDETIFASYSAVLPSDHPDLTLRQDTFLVNEASLDNYRLQISYLDMFKQIEGNWQASFEADGKKAREATYRKTIQLSELVNSDMDARELVVTPTEIRLMLHDNFASGDPNQAWVHYDKKTLMMDGQAIEGRLWRTEKSGWYIRFEAPEWYQDWSNVPMKLLLSEAWISKRSTELWLTLDLQDDEKRNVRADLDGYPVTFTYYKEGTDLIVESYSDNDKFMGISQTAVKKDGIVTYPEMNPTPPGGNGSNKKVDRYPDLLTTGGDIQLSPGFYRYLDPERKAEVTINK</sequence>
<keyword evidence="3" id="KW-1185">Reference proteome</keyword>
<keyword evidence="1" id="KW-0812">Transmembrane</keyword>
<name>A0A926KKB6_9BACL</name>
<accession>A0A926KKB6</accession>
<evidence type="ECO:0000313" key="2">
    <source>
        <dbReference type="EMBL" id="MBD0378571.1"/>
    </source>
</evidence>
<reference evidence="2" key="1">
    <citation type="submission" date="2020-09" db="EMBL/GenBank/DDBJ databases">
        <title>Draft Genome Sequence of Paenibacillus sp. WST5.</title>
        <authorList>
            <person name="Bao Z."/>
        </authorList>
    </citation>
    <scope>NUCLEOTIDE SEQUENCE</scope>
    <source>
        <strain evidence="2">WST5</strain>
    </source>
</reference>
<dbReference type="AlphaFoldDB" id="A0A926KKB6"/>
<organism evidence="2 3">
    <name type="scientific">Paenibacillus sedimenti</name>
    <dbReference type="NCBI Taxonomy" id="2770274"/>
    <lineage>
        <taxon>Bacteria</taxon>
        <taxon>Bacillati</taxon>
        <taxon>Bacillota</taxon>
        <taxon>Bacilli</taxon>
        <taxon>Bacillales</taxon>
        <taxon>Paenibacillaceae</taxon>
        <taxon>Paenibacillus</taxon>
    </lineage>
</organism>
<proteinExistence type="predicted"/>
<dbReference type="Proteomes" id="UP000650466">
    <property type="component" value="Unassembled WGS sequence"/>
</dbReference>
<keyword evidence="1" id="KW-1133">Transmembrane helix</keyword>
<comment type="caution">
    <text evidence="2">The sequence shown here is derived from an EMBL/GenBank/DDBJ whole genome shotgun (WGS) entry which is preliminary data.</text>
</comment>
<dbReference type="EMBL" id="JACVVD010000001">
    <property type="protein sequence ID" value="MBD0378571.1"/>
    <property type="molecule type" value="Genomic_DNA"/>
</dbReference>